<feature type="coiled-coil region" evidence="1">
    <location>
        <begin position="260"/>
        <end position="313"/>
    </location>
</feature>
<sequence>MIRQEQLSQWLGDRQRKYADGLVLFNTLAKEAMKKKFAAYLAAAPEDPHIFDPHFTQLVNCLSKLDKEIKFSPSLYPAAMEEIVVVKTMSENDRKKTIESKQANIASLEELVNNLRSRIDSLEDDSESHADELVSLQEQFDEKMSELSALQNEVNALNTPGVKIITEESLSPSIRKAYARIKEIAPLYASLHNDVANSEIPAEERQPIAEELCKLDDERRRLWKQIDAWAEGKGELSLKEKRPVYSENGVVRGIEIARQIKRLKQNITNSQSAANRAESQGKKTVMQNALDRVAGYQEELAALEKEIATQQSASKE</sequence>
<evidence type="ECO:0000313" key="2">
    <source>
        <dbReference type="EMBL" id="UYU91630.1"/>
    </source>
</evidence>
<keyword evidence="1" id="KW-0175">Coiled coil</keyword>
<gene>
    <name evidence="2" type="ORF">KQP74_03050</name>
</gene>
<dbReference type="Gene3D" id="1.20.5.340">
    <property type="match status" value="1"/>
</dbReference>
<dbReference type="EMBL" id="CP083685">
    <property type="protein sequence ID" value="UYU91630.1"/>
    <property type="molecule type" value="Genomic_DNA"/>
</dbReference>
<accession>A0AB38UFP9</accession>
<dbReference type="AlphaFoldDB" id="A0AB38UFP9"/>
<dbReference type="Proteomes" id="UP001162960">
    <property type="component" value="Chromosome"/>
</dbReference>
<name>A0AB38UFP9_BACT4</name>
<organism evidence="2 3">
    <name type="scientific">Bacteroides thetaiotaomicron</name>
    <dbReference type="NCBI Taxonomy" id="818"/>
    <lineage>
        <taxon>Bacteria</taxon>
        <taxon>Pseudomonadati</taxon>
        <taxon>Bacteroidota</taxon>
        <taxon>Bacteroidia</taxon>
        <taxon>Bacteroidales</taxon>
        <taxon>Bacteroidaceae</taxon>
        <taxon>Bacteroides</taxon>
    </lineage>
</organism>
<feature type="coiled-coil region" evidence="1">
    <location>
        <begin position="98"/>
        <end position="153"/>
    </location>
</feature>
<evidence type="ECO:0000256" key="1">
    <source>
        <dbReference type="SAM" id="Coils"/>
    </source>
</evidence>
<reference evidence="2" key="1">
    <citation type="submission" date="2021-06" db="EMBL/GenBank/DDBJ databases">
        <title>Interrogation of the integrated mobile genetic elements in gut-associated Bacteroides with a consensus prediction approach.</title>
        <authorList>
            <person name="Campbell D.E."/>
            <person name="Leigh J.R."/>
            <person name="Kim T."/>
            <person name="England W."/>
            <person name="Whitaker R.J."/>
            <person name="Degnan P.H."/>
        </authorList>
    </citation>
    <scope>NUCLEOTIDE SEQUENCE</scope>
    <source>
        <strain evidence="2">VPI-3443</strain>
    </source>
</reference>
<protein>
    <submittedName>
        <fullName evidence="2">Uncharacterized protein</fullName>
    </submittedName>
</protein>
<evidence type="ECO:0000313" key="3">
    <source>
        <dbReference type="Proteomes" id="UP001162960"/>
    </source>
</evidence>
<dbReference type="RefSeq" id="WP_264455352.1">
    <property type="nucleotide sequence ID" value="NZ_CP083685.1"/>
</dbReference>
<proteinExistence type="predicted"/>